<name>A0A9P7KQJ1_9HYPO</name>
<sequence length="937" mass="106589">MHIPSYVELNQLQGAHFATLAGALRNILNTDIALITYAQVIDGLPTADVAWDQYANKRHPDNPVNNHKTLCDGVLEKAKEFRANFAMGDVKMDREKVDRYKKTDPSPRSFRLRLIEMTACALHQIAVRLSQMENLHDPSTTNGYDIEGTTKWERSPDQWVRTAPWPTMFIKTNFTAYEQYPHGIDDIIGYWAENRILGGVALFDHSQSWEADDEPNVYFICTRANVTFRQTVKIYRPSILYQFFQDLKTDNESIHLRLFQSIRSHLTMALPPGITEVRPEGYFVGSSSLTDEGHIRNPMCVEGSRCYICRFPIDREKDKIVTLTPDGRVSSPFTLYHEKYYAPLYIDKSLNMSFRHCLYPYCAHKSGLAVAFHAECTRMAARFGKALTEYRSLTEYTYQPASLDYERRRAVIRRLVENALRKEYGKLSPELWHMISNDDDLIRLYTIAEMSLLRGEIELSADPSTSVWITRVNFDGVEYVSSLSNFPRPESRQAWESISLSAGQFLYISNDYLGIRQVISDPSRAKSDAICPEHWKTVPIDGQMLLFTGDGLKLRELTTPSIYSRVEWPYPMTSFEIETMSFYFAGWGEGQTVARMRALAFNESGTTGYSVCWAGHEMVSLHAHRSIQYSDSQGSLWNEAPPSEYEDRSHLKWTYHPIDQDEYIQQIWIRGSDMYGTTKPLPTQSEGGLGFHFSTPWGLQTYKRPSDIALGFVTSKGRTIVAGSFPAHHGEHTPFSKHRGWLLVARTDTDDPIRIFFSPSTHGIPLIAAPAMPAGNGITPPLVQIPLSAMPRFNPLHTVHFSSASLENVVGVMVCRSKSEKDTAVIRDFDLENECMNETRYKKVAGLLLQYANGSQASVGCFRFDWSEPPLETVNSRGLFVGTRPGKIAQIPPHVAAVDVKPPETKDEWTWRELPWKGTLEWWFSPYSLDTSIAHVA</sequence>
<comment type="caution">
    <text evidence="1">The sequence shown here is derived from an EMBL/GenBank/DDBJ whole genome shotgun (WGS) entry which is preliminary data.</text>
</comment>
<accession>A0A9P7KQJ1</accession>
<evidence type="ECO:0000313" key="2">
    <source>
        <dbReference type="Proteomes" id="UP000782241"/>
    </source>
</evidence>
<keyword evidence="2" id="KW-1185">Reference proteome</keyword>
<gene>
    <name evidence="1" type="ORF">KAF25_004320</name>
</gene>
<reference evidence="1" key="1">
    <citation type="submission" date="2021-04" db="EMBL/GenBank/DDBJ databases">
        <title>Draft genome of Fusarium avenaceum strain F156N33, isolated from an atmospheric sample in Virginia.</title>
        <authorList>
            <person name="Yang S."/>
            <person name="Vinatzer B.A."/>
            <person name="Coleman J."/>
        </authorList>
    </citation>
    <scope>NUCLEOTIDE SEQUENCE</scope>
    <source>
        <strain evidence="1">F156N33</strain>
    </source>
</reference>
<protein>
    <submittedName>
        <fullName evidence="1">Uncharacterized protein</fullName>
    </submittedName>
</protein>
<organism evidence="1 2">
    <name type="scientific">Fusarium avenaceum</name>
    <dbReference type="NCBI Taxonomy" id="40199"/>
    <lineage>
        <taxon>Eukaryota</taxon>
        <taxon>Fungi</taxon>
        <taxon>Dikarya</taxon>
        <taxon>Ascomycota</taxon>
        <taxon>Pezizomycotina</taxon>
        <taxon>Sordariomycetes</taxon>
        <taxon>Hypocreomycetidae</taxon>
        <taxon>Hypocreales</taxon>
        <taxon>Nectriaceae</taxon>
        <taxon>Fusarium</taxon>
        <taxon>Fusarium tricinctum species complex</taxon>
    </lineage>
</organism>
<dbReference type="EMBL" id="JAGPUO010000006">
    <property type="protein sequence ID" value="KAG5662081.1"/>
    <property type="molecule type" value="Genomic_DNA"/>
</dbReference>
<evidence type="ECO:0000313" key="1">
    <source>
        <dbReference type="EMBL" id="KAG5662081.1"/>
    </source>
</evidence>
<dbReference type="AlphaFoldDB" id="A0A9P7KQJ1"/>
<dbReference type="Proteomes" id="UP000782241">
    <property type="component" value="Unassembled WGS sequence"/>
</dbReference>
<proteinExistence type="predicted"/>